<evidence type="ECO:0000313" key="2">
    <source>
        <dbReference type="EMBL" id="KAF0933580.1"/>
    </source>
</evidence>
<dbReference type="Proteomes" id="UP000479710">
    <property type="component" value="Unassembled WGS sequence"/>
</dbReference>
<name>A0A6G1F9K8_9ORYZ</name>
<dbReference type="EMBL" id="SPHZ02000001">
    <property type="protein sequence ID" value="KAF0933580.1"/>
    <property type="molecule type" value="Genomic_DNA"/>
</dbReference>
<dbReference type="GO" id="GO:0032196">
    <property type="term" value="P:transposition"/>
    <property type="evidence" value="ECO:0007669"/>
    <property type="project" value="InterPro"/>
</dbReference>
<dbReference type="OrthoDB" id="716386at2759"/>
<feature type="compositionally biased region" description="Polar residues" evidence="1">
    <location>
        <begin position="136"/>
        <end position="146"/>
    </location>
</feature>
<organism evidence="2 3">
    <name type="scientific">Oryza meyeriana var. granulata</name>
    <dbReference type="NCBI Taxonomy" id="110450"/>
    <lineage>
        <taxon>Eukaryota</taxon>
        <taxon>Viridiplantae</taxon>
        <taxon>Streptophyta</taxon>
        <taxon>Embryophyta</taxon>
        <taxon>Tracheophyta</taxon>
        <taxon>Spermatophyta</taxon>
        <taxon>Magnoliopsida</taxon>
        <taxon>Liliopsida</taxon>
        <taxon>Poales</taxon>
        <taxon>Poaceae</taxon>
        <taxon>BOP clade</taxon>
        <taxon>Oryzoideae</taxon>
        <taxon>Oryzeae</taxon>
        <taxon>Oryzinae</taxon>
        <taxon>Oryza</taxon>
        <taxon>Oryza meyeriana</taxon>
    </lineage>
</organism>
<sequence length="208" mass="23230">MSEDRRWMSWKQVPFNKKDRMPNTILGVLLRHHYPQKVNDKTKRPPVVVPATKWQHWYMVGQPGDTMADRVKNDFMARYKWPDNEPELQHNFEKTLEKCCNNLAKQQVPHNLHAAAIQKTGDSSHGYPQAAHNFGENGSSTSPAGRTSSTENANTAENEYEPTIGRPTATENVNAVENGYVPTVGGINAEESSGVADANDPFLAQMLG</sequence>
<feature type="region of interest" description="Disordered" evidence="1">
    <location>
        <begin position="120"/>
        <end position="166"/>
    </location>
</feature>
<evidence type="ECO:0000313" key="3">
    <source>
        <dbReference type="Proteomes" id="UP000479710"/>
    </source>
</evidence>
<dbReference type="PANTHER" id="PTHR33157:SF14">
    <property type="entry name" value="AUTONOMOUS TRANSPOSABLE ELEMENT EN-1 MOSAIC PROTEIN"/>
    <property type="match status" value="1"/>
</dbReference>
<evidence type="ECO:0000256" key="1">
    <source>
        <dbReference type="SAM" id="MobiDB-lite"/>
    </source>
</evidence>
<protein>
    <submittedName>
        <fullName evidence="2">Uncharacterized protein</fullName>
    </submittedName>
</protein>
<proteinExistence type="predicted"/>
<reference evidence="2 3" key="1">
    <citation type="submission" date="2019-11" db="EMBL/GenBank/DDBJ databases">
        <title>Whole genome sequence of Oryza granulata.</title>
        <authorList>
            <person name="Li W."/>
        </authorList>
    </citation>
    <scope>NUCLEOTIDE SEQUENCE [LARGE SCALE GENOMIC DNA]</scope>
    <source>
        <strain evidence="3">cv. Menghai</strain>
        <tissue evidence="2">Leaf</tissue>
    </source>
</reference>
<feature type="compositionally biased region" description="Low complexity" evidence="1">
    <location>
        <begin position="147"/>
        <end position="157"/>
    </location>
</feature>
<accession>A0A6G1F9K8</accession>
<dbReference type="InterPro" id="IPR039266">
    <property type="entry name" value="EN-1/SPM"/>
</dbReference>
<dbReference type="AlphaFoldDB" id="A0A6G1F9K8"/>
<dbReference type="PANTHER" id="PTHR33157">
    <property type="entry name" value="AUTONOMOUS TRANSPOSABLE ELEMENT EN-1 MOSAIC PROTEIN-RELATED"/>
    <property type="match status" value="1"/>
</dbReference>
<gene>
    <name evidence="2" type="ORF">E2562_018824</name>
</gene>
<comment type="caution">
    <text evidence="2">The sequence shown here is derived from an EMBL/GenBank/DDBJ whole genome shotgun (WGS) entry which is preliminary data.</text>
</comment>
<keyword evidence="3" id="KW-1185">Reference proteome</keyword>